<name>A0A9W9TEF6_9EURO</name>
<evidence type="ECO:0000313" key="3">
    <source>
        <dbReference type="Proteomes" id="UP001150941"/>
    </source>
</evidence>
<evidence type="ECO:0000313" key="2">
    <source>
        <dbReference type="EMBL" id="KAJ5219633.1"/>
    </source>
</evidence>
<organism evidence="2 3">
    <name type="scientific">Penicillium chermesinum</name>
    <dbReference type="NCBI Taxonomy" id="63820"/>
    <lineage>
        <taxon>Eukaryota</taxon>
        <taxon>Fungi</taxon>
        <taxon>Dikarya</taxon>
        <taxon>Ascomycota</taxon>
        <taxon>Pezizomycotina</taxon>
        <taxon>Eurotiomycetes</taxon>
        <taxon>Eurotiomycetidae</taxon>
        <taxon>Eurotiales</taxon>
        <taxon>Aspergillaceae</taxon>
        <taxon>Penicillium</taxon>
    </lineage>
</organism>
<keyword evidence="3" id="KW-1185">Reference proteome</keyword>
<dbReference type="Proteomes" id="UP001150941">
    <property type="component" value="Unassembled WGS sequence"/>
</dbReference>
<evidence type="ECO:0000256" key="1">
    <source>
        <dbReference type="SAM" id="SignalP"/>
    </source>
</evidence>
<protein>
    <submittedName>
        <fullName evidence="2">Uncharacterized protein</fullName>
    </submittedName>
</protein>
<dbReference type="GeneID" id="83205436"/>
<dbReference type="AlphaFoldDB" id="A0A9W9TEF6"/>
<proteinExistence type="predicted"/>
<sequence length="158" mass="16665">MKFTIAALAGLASAINAASLPASFSLVAPGGKTVQTDGTNLYINANVTEQQVAVLKSQGEQGYVIYTAEGSVPTAFQNVYIVPDEVSPVGLTVPHSGATPEGAIITNFGVNDDGYFTNDGKAWFAIDGPDDGSLKKIYWYGAHNGEYGSLPLWVKEFK</sequence>
<dbReference type="OrthoDB" id="5430620at2759"/>
<dbReference type="EMBL" id="JAPQKS010000007">
    <property type="protein sequence ID" value="KAJ5219633.1"/>
    <property type="molecule type" value="Genomic_DNA"/>
</dbReference>
<gene>
    <name evidence="2" type="ORF">N7468_008837</name>
</gene>
<feature type="signal peptide" evidence="1">
    <location>
        <begin position="1"/>
        <end position="17"/>
    </location>
</feature>
<feature type="chain" id="PRO_5040923778" evidence="1">
    <location>
        <begin position="18"/>
        <end position="158"/>
    </location>
</feature>
<comment type="caution">
    <text evidence="2">The sequence shown here is derived from an EMBL/GenBank/DDBJ whole genome shotgun (WGS) entry which is preliminary data.</text>
</comment>
<keyword evidence="1" id="KW-0732">Signal</keyword>
<reference evidence="2" key="1">
    <citation type="submission" date="2022-11" db="EMBL/GenBank/DDBJ databases">
        <authorList>
            <person name="Petersen C."/>
        </authorList>
    </citation>
    <scope>NUCLEOTIDE SEQUENCE</scope>
    <source>
        <strain evidence="2">IBT 19713</strain>
    </source>
</reference>
<reference evidence="2" key="2">
    <citation type="journal article" date="2023" name="IMA Fungus">
        <title>Comparative genomic study of the Penicillium genus elucidates a diverse pangenome and 15 lateral gene transfer events.</title>
        <authorList>
            <person name="Petersen C."/>
            <person name="Sorensen T."/>
            <person name="Nielsen M.R."/>
            <person name="Sondergaard T.E."/>
            <person name="Sorensen J.L."/>
            <person name="Fitzpatrick D.A."/>
            <person name="Frisvad J.C."/>
            <person name="Nielsen K.L."/>
        </authorList>
    </citation>
    <scope>NUCLEOTIDE SEQUENCE</scope>
    <source>
        <strain evidence="2">IBT 19713</strain>
    </source>
</reference>
<accession>A0A9W9TEF6</accession>
<dbReference type="RefSeq" id="XP_058326463.1">
    <property type="nucleotide sequence ID" value="XM_058478133.1"/>
</dbReference>